<gene>
    <name evidence="1" type="ORF">C7I55_05550</name>
</gene>
<evidence type="ECO:0000313" key="2">
    <source>
        <dbReference type="Proteomes" id="UP000241167"/>
    </source>
</evidence>
<proteinExistence type="predicted"/>
<dbReference type="OrthoDB" id="7403919at2"/>
<keyword evidence="2" id="KW-1185">Reference proteome</keyword>
<dbReference type="AlphaFoldDB" id="A0A2P7QUU6"/>
<organism evidence="1 2">
    <name type="scientific">Allosphingosinicella deserti</name>
    <dbReference type="NCBI Taxonomy" id="2116704"/>
    <lineage>
        <taxon>Bacteria</taxon>
        <taxon>Pseudomonadati</taxon>
        <taxon>Pseudomonadota</taxon>
        <taxon>Alphaproteobacteria</taxon>
        <taxon>Sphingomonadales</taxon>
        <taxon>Sphingomonadaceae</taxon>
        <taxon>Allosphingosinicella</taxon>
    </lineage>
</organism>
<comment type="caution">
    <text evidence="1">The sequence shown here is derived from an EMBL/GenBank/DDBJ whole genome shotgun (WGS) entry which is preliminary data.</text>
</comment>
<reference evidence="1 2" key="1">
    <citation type="submission" date="2018-03" db="EMBL/GenBank/DDBJ databases">
        <title>The draft genome of Sphingosinicella sp. GL-C-18.</title>
        <authorList>
            <person name="Liu L."/>
            <person name="Li L."/>
            <person name="Liang L."/>
            <person name="Zhang X."/>
            <person name="Wang T."/>
        </authorList>
    </citation>
    <scope>NUCLEOTIDE SEQUENCE [LARGE SCALE GENOMIC DNA]</scope>
    <source>
        <strain evidence="1 2">GL-C-18</strain>
    </source>
</reference>
<evidence type="ECO:0000313" key="1">
    <source>
        <dbReference type="EMBL" id="PSJ41748.1"/>
    </source>
</evidence>
<protein>
    <submittedName>
        <fullName evidence="1">Ribonuclease</fullName>
    </submittedName>
</protein>
<dbReference type="Proteomes" id="UP000241167">
    <property type="component" value="Unassembled WGS sequence"/>
</dbReference>
<sequence length="325" mass="34572">MPEWLYEEGIGENRAILVEGDDIVEAAIELPASIRFGAIVEARLTQIHVAGRRGLAVFDGGEAIVEPLPRHINQGQAIRIEIVREPIPEAGKPKPARARFTEEAPRQGPALLERIGTPAPQGFGGDDRFEATGWSELLEDAMTGEIAFVGGLLRMSVTPAMTLFDVDGALAPAELAVAGAEAAARAIRRFGIGGSIGVDLPTIPGKAERQAPAAAFDAVLPQPFERTGVNGFGFLQIVRRRPRASLPELLQGDPVGAAARALLRRAEHAPGVGERILRAAPSVIARIEANPEWRDRLARRIGSAVVLQAEHGLAISAGHVHSLHV</sequence>
<dbReference type="RefSeq" id="WP_106511914.1">
    <property type="nucleotide sequence ID" value="NZ_PXYI01000002.1"/>
</dbReference>
<accession>A0A2P7QUU6</accession>
<name>A0A2P7QUU6_9SPHN</name>
<dbReference type="EMBL" id="PXYI01000002">
    <property type="protein sequence ID" value="PSJ41748.1"/>
    <property type="molecule type" value="Genomic_DNA"/>
</dbReference>